<proteinExistence type="predicted"/>
<reference evidence="1 2" key="1">
    <citation type="submission" date="2019-05" db="EMBL/GenBank/DDBJ databases">
        <authorList>
            <person name="Zhang J.-Y."/>
            <person name="Feg X."/>
            <person name="Du Z.-J."/>
        </authorList>
    </citation>
    <scope>NUCLEOTIDE SEQUENCE [LARGE SCALE GENOMIC DNA]</scope>
    <source>
        <strain evidence="1 2">RZ26</strain>
    </source>
</reference>
<dbReference type="RefSeq" id="WP_138656364.1">
    <property type="nucleotide sequence ID" value="NZ_VATY01000001.1"/>
</dbReference>
<protein>
    <submittedName>
        <fullName evidence="1">Uncharacterized protein</fullName>
    </submittedName>
</protein>
<keyword evidence="2" id="KW-1185">Reference proteome</keyword>
<dbReference type="Proteomes" id="UP000310314">
    <property type="component" value="Unassembled WGS sequence"/>
</dbReference>
<evidence type="ECO:0000313" key="1">
    <source>
        <dbReference type="EMBL" id="TMM58431.1"/>
    </source>
</evidence>
<evidence type="ECO:0000313" key="2">
    <source>
        <dbReference type="Proteomes" id="UP000310314"/>
    </source>
</evidence>
<dbReference type="EMBL" id="VATY01000001">
    <property type="protein sequence ID" value="TMM58431.1"/>
    <property type="molecule type" value="Genomic_DNA"/>
</dbReference>
<comment type="caution">
    <text evidence="1">The sequence shown here is derived from an EMBL/GenBank/DDBJ whole genome shotgun (WGS) entry which is preliminary data.</text>
</comment>
<sequence>MSAAVKKYDFGNLFEEAGATTNKLHVVFRDNLWFLIREDRTRSVFRHDDMVKVLNKAYLYMLETQDFDRLAIHNRDGSVNQIIPFEYIRNTFSNISARKKLNKSSLKKI</sequence>
<name>A0A5S3PTU8_9FLAO</name>
<dbReference type="AlphaFoldDB" id="A0A5S3PTU8"/>
<organism evidence="1 2">
    <name type="scientific">Maribacter algarum</name>
    <name type="common">ex Zhang et al. 2020</name>
    <dbReference type="NCBI Taxonomy" id="2578118"/>
    <lineage>
        <taxon>Bacteria</taxon>
        <taxon>Pseudomonadati</taxon>
        <taxon>Bacteroidota</taxon>
        <taxon>Flavobacteriia</taxon>
        <taxon>Flavobacteriales</taxon>
        <taxon>Flavobacteriaceae</taxon>
        <taxon>Maribacter</taxon>
    </lineage>
</organism>
<gene>
    <name evidence="1" type="ORF">FEE95_03095</name>
</gene>
<accession>A0A5S3PTU8</accession>